<evidence type="ECO:0000313" key="6">
    <source>
        <dbReference type="Proteomes" id="UP000625033"/>
    </source>
</evidence>
<protein>
    <submittedName>
        <fullName evidence="5">Thioredoxin</fullName>
    </submittedName>
</protein>
<dbReference type="AlphaFoldDB" id="A0A931DBE0"/>
<gene>
    <name evidence="5" type="ORF">IW252_000392</name>
</gene>
<dbReference type="Gene3D" id="3.40.30.10">
    <property type="entry name" value="Glutaredoxin"/>
    <property type="match status" value="1"/>
</dbReference>
<dbReference type="SUPFAM" id="SSF52833">
    <property type="entry name" value="Thioredoxin-like"/>
    <property type="match status" value="1"/>
</dbReference>
<dbReference type="Proteomes" id="UP000625033">
    <property type="component" value="Unassembled WGS sequence"/>
</dbReference>
<comment type="caution">
    <text evidence="5">The sequence shown here is derived from an EMBL/GenBank/DDBJ whole genome shotgun (WGS) entry which is preliminary data.</text>
</comment>
<dbReference type="SUPFAM" id="SSF48452">
    <property type="entry name" value="TPR-like"/>
    <property type="match status" value="1"/>
</dbReference>
<proteinExistence type="inferred from homology"/>
<dbReference type="PROSITE" id="PS50005">
    <property type="entry name" value="TPR"/>
    <property type="match status" value="1"/>
</dbReference>
<dbReference type="GO" id="GO:0006950">
    <property type="term" value="P:response to stress"/>
    <property type="evidence" value="ECO:0007669"/>
    <property type="project" value="UniProtKB-ARBA"/>
</dbReference>
<organism evidence="5 6">
    <name type="scientific">Zhihengliuella flava</name>
    <dbReference type="NCBI Taxonomy" id="1285193"/>
    <lineage>
        <taxon>Bacteria</taxon>
        <taxon>Bacillati</taxon>
        <taxon>Actinomycetota</taxon>
        <taxon>Actinomycetes</taxon>
        <taxon>Micrococcales</taxon>
        <taxon>Micrococcaceae</taxon>
        <taxon>Zhihengliuella</taxon>
    </lineage>
</organism>
<dbReference type="Gene3D" id="1.25.40.10">
    <property type="entry name" value="Tetratricopeptide repeat domain"/>
    <property type="match status" value="1"/>
</dbReference>
<evidence type="ECO:0000256" key="2">
    <source>
        <dbReference type="ARBA" id="ARBA00023284"/>
    </source>
</evidence>
<keyword evidence="2" id="KW-0676">Redox-active center</keyword>
<dbReference type="Pfam" id="PF00085">
    <property type="entry name" value="Thioredoxin"/>
    <property type="match status" value="1"/>
</dbReference>
<comment type="similarity">
    <text evidence="1">Belongs to the thioredoxin family.</text>
</comment>
<feature type="repeat" description="TPR" evidence="3">
    <location>
        <begin position="167"/>
        <end position="200"/>
    </location>
</feature>
<evidence type="ECO:0000256" key="1">
    <source>
        <dbReference type="ARBA" id="ARBA00008987"/>
    </source>
</evidence>
<dbReference type="CDD" id="cd02956">
    <property type="entry name" value="ybbN"/>
    <property type="match status" value="1"/>
</dbReference>
<dbReference type="InterPro" id="IPR013766">
    <property type="entry name" value="Thioredoxin_domain"/>
</dbReference>
<dbReference type="PANTHER" id="PTHR45663:SF11">
    <property type="entry name" value="GEO12009P1"/>
    <property type="match status" value="1"/>
</dbReference>
<evidence type="ECO:0000256" key="3">
    <source>
        <dbReference type="PROSITE-ProRule" id="PRU00339"/>
    </source>
</evidence>
<dbReference type="EMBL" id="JADOTZ010000001">
    <property type="protein sequence ID" value="MBG6083625.1"/>
    <property type="molecule type" value="Genomic_DNA"/>
</dbReference>
<reference evidence="5" key="1">
    <citation type="submission" date="2020-11" db="EMBL/GenBank/DDBJ databases">
        <title>Sequencing the genomes of 1000 actinobacteria strains.</title>
        <authorList>
            <person name="Klenk H.-P."/>
        </authorList>
    </citation>
    <scope>NUCLEOTIDE SEQUENCE</scope>
    <source>
        <strain evidence="5">DSM 26152</strain>
    </source>
</reference>
<dbReference type="InterPro" id="IPR011990">
    <property type="entry name" value="TPR-like_helical_dom_sf"/>
</dbReference>
<feature type="domain" description="Thioredoxin" evidence="4">
    <location>
        <begin position="41"/>
        <end position="139"/>
    </location>
</feature>
<evidence type="ECO:0000259" key="4">
    <source>
        <dbReference type="Pfam" id="PF00085"/>
    </source>
</evidence>
<sequence>MNTEQQPTPASTRGAIDLSALAATAPGTGSAAQGASWARRVTQAEFQDAVEQSMTAPVVVSLGAAQAAPSVELDQLLARIVDSYNGKLALALVDAQQEAAIAQAFRIQQVPAVVAMLKGQPVPLFQGTATEEQIRSLLDELLQLAVQHGVTGVLPAAGGEAEQEPELPALHQQALEAINAGDYEAAAAAYRQALQEKPNDHEAEAGLANVELLGRVQDKDLASIRTAGAEHPDDLQAQLDVADVDVAGGHVDDAFNRLVAFIGRNGGDERETARARLVDLFTIVGAQDPRVVSARQKLARVLF</sequence>
<dbReference type="GO" id="GO:0015035">
    <property type="term" value="F:protein-disulfide reductase activity"/>
    <property type="evidence" value="ECO:0007669"/>
    <property type="project" value="TreeGrafter"/>
</dbReference>
<dbReference type="RefSeq" id="WP_196835041.1">
    <property type="nucleotide sequence ID" value="NZ_JADOTZ010000001.1"/>
</dbReference>
<dbReference type="InterPro" id="IPR036249">
    <property type="entry name" value="Thioredoxin-like_sf"/>
</dbReference>
<keyword evidence="6" id="KW-1185">Reference proteome</keyword>
<dbReference type="Pfam" id="PF14561">
    <property type="entry name" value="TPR_20"/>
    <property type="match status" value="1"/>
</dbReference>
<name>A0A931DBE0_9MICC</name>
<dbReference type="InterPro" id="IPR019734">
    <property type="entry name" value="TPR_rpt"/>
</dbReference>
<accession>A0A931DBE0</accession>
<dbReference type="GO" id="GO:0005737">
    <property type="term" value="C:cytoplasm"/>
    <property type="evidence" value="ECO:0007669"/>
    <property type="project" value="TreeGrafter"/>
</dbReference>
<evidence type="ECO:0000313" key="5">
    <source>
        <dbReference type="EMBL" id="MBG6083625.1"/>
    </source>
</evidence>
<dbReference type="PANTHER" id="PTHR45663">
    <property type="entry name" value="GEO12009P1"/>
    <property type="match status" value="1"/>
</dbReference>
<keyword evidence="3" id="KW-0802">TPR repeat</keyword>